<evidence type="ECO:0000256" key="4">
    <source>
        <dbReference type="ARBA" id="ARBA00022692"/>
    </source>
</evidence>
<sequence length="681" mass="73372">MKLKGKMILYLAVPSAFGLIALAIIVGFSVASMSRESVLGLTELNVQSRAAEIGRWLEGHLNNVKRTAGNSEMLSGDLNRIQSYIMSRQKNLPPDVAYEYFGDLKGDYFTSAGGKGNLSTREYFKQIANGAEYVVSEGLVSLSTGKATTFIVVPQMNNDGKRIGLTAAGVNLDTISTIVSKIQYGQAYAAILDSKFNVIAHPNKDLVLKANFAEPTKLGYRNMEGAIEAMKAGKNGSQRYWDDKGIEKYLVFVPIPLSQGWYFTMVVPASQINEAPQKIVSIVVVISVIILLILIVIILVAINSLTNPIGLVSSVIQQVGKGQVWVDESTELRLQKAQRGRDEIGAAVQATTTLMITLTEIVHAIQTAALEVEKGAAAISQTSQNLSQGSTEQAASAEQVSSMIEEISSTIKQSADNAASTEQLARRALEDARQGAEAVLQSVEAMKSIAAKISIIDEIARQTNLLALNAAIEAARAGEAGKGFAVVASEVRKLAERSQTAANEILGISKQSVLTVEEAGHRITNVLPDVQKTAELVQEISAASREQSIGIEQIVSAIMQLDSVIQQNASSSEELASMAEELSSQSMNLRQTVQYFSLQEADVHLVNRNESRASTFKGPIPQGTPPVDRTPKALPKRPIPLPAEKEKKIPMPEHKPEISKSASSQTIIPPPTASDDDFEEF</sequence>
<dbReference type="InterPro" id="IPR029151">
    <property type="entry name" value="Sensor-like_sf"/>
</dbReference>
<feature type="compositionally biased region" description="Basic and acidic residues" evidence="9">
    <location>
        <begin position="643"/>
        <end position="658"/>
    </location>
</feature>
<dbReference type="CDD" id="cd12912">
    <property type="entry name" value="PDC2_MCP_like"/>
    <property type="match status" value="1"/>
</dbReference>
<feature type="transmembrane region" description="Helical" evidence="10">
    <location>
        <begin position="7"/>
        <end position="31"/>
    </location>
</feature>
<dbReference type="Pfam" id="PF02743">
    <property type="entry name" value="dCache_1"/>
    <property type="match status" value="1"/>
</dbReference>
<keyword evidence="6 10" id="KW-0472">Membrane</keyword>
<accession>A0A7C3HXT7</accession>
<feature type="domain" description="Methyl-accepting transducer" evidence="11">
    <location>
        <begin position="368"/>
        <end position="583"/>
    </location>
</feature>
<dbReference type="AlphaFoldDB" id="A0A7C3HXT7"/>
<dbReference type="PANTHER" id="PTHR43531:SF11">
    <property type="entry name" value="METHYL-ACCEPTING CHEMOTAXIS PROTEIN 3"/>
    <property type="match status" value="1"/>
</dbReference>
<evidence type="ECO:0000256" key="5">
    <source>
        <dbReference type="ARBA" id="ARBA00022989"/>
    </source>
</evidence>
<dbReference type="GO" id="GO:0004888">
    <property type="term" value="F:transmembrane signaling receptor activity"/>
    <property type="evidence" value="ECO:0007669"/>
    <property type="project" value="TreeGrafter"/>
</dbReference>
<evidence type="ECO:0000256" key="1">
    <source>
        <dbReference type="ARBA" id="ARBA00004651"/>
    </source>
</evidence>
<evidence type="ECO:0000256" key="10">
    <source>
        <dbReference type="SAM" id="Phobius"/>
    </source>
</evidence>
<keyword evidence="5 10" id="KW-1133">Transmembrane helix</keyword>
<dbReference type="SUPFAM" id="SSF58104">
    <property type="entry name" value="Methyl-accepting chemotaxis protein (MCP) signaling domain"/>
    <property type="match status" value="1"/>
</dbReference>
<dbReference type="CDD" id="cd11386">
    <property type="entry name" value="MCP_signal"/>
    <property type="match status" value="1"/>
</dbReference>
<evidence type="ECO:0000256" key="8">
    <source>
        <dbReference type="PROSITE-ProRule" id="PRU00284"/>
    </source>
</evidence>
<dbReference type="Pfam" id="PF00015">
    <property type="entry name" value="MCPsignal"/>
    <property type="match status" value="1"/>
</dbReference>
<comment type="subcellular location">
    <subcellularLocation>
        <location evidence="1">Cell membrane</location>
        <topology evidence="1">Multi-pass membrane protein</topology>
    </subcellularLocation>
</comment>
<keyword evidence="8" id="KW-0807">Transducer</keyword>
<gene>
    <name evidence="12" type="ORF">ENS59_09870</name>
</gene>
<dbReference type="PROSITE" id="PS50111">
    <property type="entry name" value="CHEMOTAXIS_TRANSDUC_2"/>
    <property type="match status" value="1"/>
</dbReference>
<protein>
    <submittedName>
        <fullName evidence="12">Methyl-accepting chemotaxis protein</fullName>
    </submittedName>
</protein>
<dbReference type="CDD" id="cd18773">
    <property type="entry name" value="PDC1_HK_sensor"/>
    <property type="match status" value="1"/>
</dbReference>
<dbReference type="SUPFAM" id="SSF103190">
    <property type="entry name" value="Sensory domain-like"/>
    <property type="match status" value="1"/>
</dbReference>
<dbReference type="GO" id="GO:0007165">
    <property type="term" value="P:signal transduction"/>
    <property type="evidence" value="ECO:0007669"/>
    <property type="project" value="UniProtKB-KW"/>
</dbReference>
<dbReference type="SMART" id="SM00283">
    <property type="entry name" value="MA"/>
    <property type="match status" value="1"/>
</dbReference>
<dbReference type="EMBL" id="DSVL01000301">
    <property type="protein sequence ID" value="HFH29799.1"/>
    <property type="molecule type" value="Genomic_DNA"/>
</dbReference>
<dbReference type="InterPro" id="IPR033479">
    <property type="entry name" value="dCache_1"/>
</dbReference>
<evidence type="ECO:0000256" key="9">
    <source>
        <dbReference type="SAM" id="MobiDB-lite"/>
    </source>
</evidence>
<keyword evidence="4 10" id="KW-0812">Transmembrane</keyword>
<evidence type="ECO:0000313" key="12">
    <source>
        <dbReference type="EMBL" id="HFH29799.1"/>
    </source>
</evidence>
<evidence type="ECO:0000256" key="6">
    <source>
        <dbReference type="ARBA" id="ARBA00023136"/>
    </source>
</evidence>
<dbReference type="Gene3D" id="3.30.450.20">
    <property type="entry name" value="PAS domain"/>
    <property type="match status" value="1"/>
</dbReference>
<evidence type="ECO:0000256" key="7">
    <source>
        <dbReference type="ARBA" id="ARBA00029447"/>
    </source>
</evidence>
<evidence type="ECO:0000256" key="3">
    <source>
        <dbReference type="ARBA" id="ARBA00022500"/>
    </source>
</evidence>
<feature type="transmembrane region" description="Helical" evidence="10">
    <location>
        <begin position="279"/>
        <end position="302"/>
    </location>
</feature>
<feature type="region of interest" description="Disordered" evidence="9">
    <location>
        <begin position="612"/>
        <end position="681"/>
    </location>
</feature>
<proteinExistence type="inferred from homology"/>
<dbReference type="InterPro" id="IPR051310">
    <property type="entry name" value="MCP_chemotaxis"/>
</dbReference>
<dbReference type="InterPro" id="IPR004089">
    <property type="entry name" value="MCPsignal_dom"/>
</dbReference>
<keyword evidence="3" id="KW-0145">Chemotaxis</keyword>
<dbReference type="Gene3D" id="1.10.287.950">
    <property type="entry name" value="Methyl-accepting chemotaxis protein"/>
    <property type="match status" value="1"/>
</dbReference>
<dbReference type="PANTHER" id="PTHR43531">
    <property type="entry name" value="PROTEIN ICFG"/>
    <property type="match status" value="1"/>
</dbReference>
<dbReference type="GO" id="GO:0006935">
    <property type="term" value="P:chemotaxis"/>
    <property type="evidence" value="ECO:0007669"/>
    <property type="project" value="UniProtKB-KW"/>
</dbReference>
<comment type="caution">
    <text evidence="12">The sequence shown here is derived from an EMBL/GenBank/DDBJ whole genome shotgun (WGS) entry which is preliminary data.</text>
</comment>
<name>A0A7C3HXT7_9SPIR</name>
<organism evidence="12">
    <name type="scientific">Gracilinema caldarium</name>
    <dbReference type="NCBI Taxonomy" id="215591"/>
    <lineage>
        <taxon>Bacteria</taxon>
        <taxon>Pseudomonadati</taxon>
        <taxon>Spirochaetota</taxon>
        <taxon>Spirochaetia</taxon>
        <taxon>Spirochaetales</taxon>
        <taxon>Breznakiellaceae</taxon>
        <taxon>Gracilinema</taxon>
    </lineage>
</organism>
<comment type="similarity">
    <text evidence="7">Belongs to the methyl-accepting chemotaxis (MCP) protein family.</text>
</comment>
<reference evidence="12" key="1">
    <citation type="journal article" date="2020" name="mSystems">
        <title>Genome- and Community-Level Interaction Insights into Carbon Utilization and Element Cycling Functions of Hydrothermarchaeota in Hydrothermal Sediment.</title>
        <authorList>
            <person name="Zhou Z."/>
            <person name="Liu Y."/>
            <person name="Xu W."/>
            <person name="Pan J."/>
            <person name="Luo Z.H."/>
            <person name="Li M."/>
        </authorList>
    </citation>
    <scope>NUCLEOTIDE SEQUENCE [LARGE SCALE GENOMIC DNA]</scope>
    <source>
        <strain evidence="12">SpSt-503</strain>
    </source>
</reference>
<evidence type="ECO:0000256" key="2">
    <source>
        <dbReference type="ARBA" id="ARBA00022475"/>
    </source>
</evidence>
<keyword evidence="2" id="KW-1003">Cell membrane</keyword>
<dbReference type="GO" id="GO:0005886">
    <property type="term" value="C:plasma membrane"/>
    <property type="evidence" value="ECO:0007669"/>
    <property type="project" value="UniProtKB-SubCell"/>
</dbReference>
<evidence type="ECO:0000259" key="11">
    <source>
        <dbReference type="PROSITE" id="PS50111"/>
    </source>
</evidence>